<keyword evidence="7" id="KW-1185">Reference proteome</keyword>
<dbReference type="Proteomes" id="UP001305498">
    <property type="component" value="Chromosome"/>
</dbReference>
<dbReference type="InterPro" id="IPR049445">
    <property type="entry name" value="TetR_SbtR-like_C"/>
</dbReference>
<dbReference type="GO" id="GO:0003700">
    <property type="term" value="F:DNA-binding transcription factor activity"/>
    <property type="evidence" value="ECO:0007669"/>
    <property type="project" value="TreeGrafter"/>
</dbReference>
<dbReference type="SUPFAM" id="SSF48498">
    <property type="entry name" value="Tetracyclin repressor-like, C-terminal domain"/>
    <property type="match status" value="1"/>
</dbReference>
<evidence type="ECO:0000259" key="5">
    <source>
        <dbReference type="PROSITE" id="PS50977"/>
    </source>
</evidence>
<feature type="domain" description="HTH tetR-type" evidence="5">
    <location>
        <begin position="26"/>
        <end position="85"/>
    </location>
</feature>
<organism evidence="6 7">
    <name type="scientific">Microbacterium betulae</name>
    <dbReference type="NCBI Taxonomy" id="2981139"/>
    <lineage>
        <taxon>Bacteria</taxon>
        <taxon>Bacillati</taxon>
        <taxon>Actinomycetota</taxon>
        <taxon>Actinomycetes</taxon>
        <taxon>Micrococcales</taxon>
        <taxon>Microbacteriaceae</taxon>
        <taxon>Microbacterium</taxon>
    </lineage>
</organism>
<dbReference type="InterPro" id="IPR009057">
    <property type="entry name" value="Homeodomain-like_sf"/>
</dbReference>
<dbReference type="GO" id="GO:0000976">
    <property type="term" value="F:transcription cis-regulatory region binding"/>
    <property type="evidence" value="ECO:0007669"/>
    <property type="project" value="TreeGrafter"/>
</dbReference>
<name>A0AA97I6J6_9MICO</name>
<protein>
    <submittedName>
        <fullName evidence="6">Helix-turn-helix domain containing protein</fullName>
    </submittedName>
</protein>
<reference evidence="6 7" key="1">
    <citation type="submission" date="2023-02" db="EMBL/GenBank/DDBJ databases">
        <title>Microbacterium betulae sp. nov., isolated from birch wood.</title>
        <authorList>
            <person name="Pasciak M."/>
            <person name="Pawlik K.J."/>
            <person name="Martynowski D."/>
            <person name="Laczmanski L."/>
            <person name="Ciekot J."/>
            <person name="Szponar B."/>
            <person name="Wojcik-Fatla A."/>
            <person name="Mackiewicz B."/>
            <person name="Farian E."/>
            <person name="Cholewa G."/>
            <person name="Cholewa A."/>
            <person name="Dutkiewicz J."/>
        </authorList>
    </citation>
    <scope>NUCLEOTIDE SEQUENCE [LARGE SCALE GENOMIC DNA]</scope>
    <source>
        <strain evidence="6 7">AB</strain>
    </source>
</reference>
<dbReference type="SUPFAM" id="SSF46689">
    <property type="entry name" value="Homeodomain-like"/>
    <property type="match status" value="1"/>
</dbReference>
<dbReference type="Pfam" id="PF21597">
    <property type="entry name" value="TetR_C_43"/>
    <property type="match status" value="1"/>
</dbReference>
<evidence type="ECO:0000256" key="4">
    <source>
        <dbReference type="PROSITE-ProRule" id="PRU00335"/>
    </source>
</evidence>
<dbReference type="PANTHER" id="PTHR30055">
    <property type="entry name" value="HTH-TYPE TRANSCRIPTIONAL REGULATOR RUTR"/>
    <property type="match status" value="1"/>
</dbReference>
<dbReference type="PROSITE" id="PS50977">
    <property type="entry name" value="HTH_TETR_2"/>
    <property type="match status" value="1"/>
</dbReference>
<evidence type="ECO:0000313" key="7">
    <source>
        <dbReference type="Proteomes" id="UP001305498"/>
    </source>
</evidence>
<dbReference type="RefSeq" id="WP_317140396.1">
    <property type="nucleotide sequence ID" value="NZ_CP118157.1"/>
</dbReference>
<gene>
    <name evidence="6" type="ORF">N8K70_04370</name>
</gene>
<keyword evidence="3" id="KW-0804">Transcription</keyword>
<dbReference type="AlphaFoldDB" id="A0AA97I6J6"/>
<dbReference type="KEGG" id="mbet:N8K70_04370"/>
<keyword evidence="2 4" id="KW-0238">DNA-binding</keyword>
<evidence type="ECO:0000256" key="1">
    <source>
        <dbReference type="ARBA" id="ARBA00023015"/>
    </source>
</evidence>
<dbReference type="InterPro" id="IPR001647">
    <property type="entry name" value="HTH_TetR"/>
</dbReference>
<sequence>MEVDRVGSASRAGAAGPGRRLRADAQRNVAALLDAAKVVFASDGVDVPAKQITDSAGVGVGTLYRHFPRRSDLIIAVLRQEIDACIAAAGELGRSHEAWEALVLWIERFADFVATKQGLAAALHSDDPAYDGLPEQLLDRLEPALDALLSRAVRERRARAGVGPREIMVSIALLSQSVAGEPPEFNRRMIGVYLDGLTVSRGEA</sequence>
<evidence type="ECO:0000313" key="6">
    <source>
        <dbReference type="EMBL" id="WOF23924.1"/>
    </source>
</evidence>
<keyword evidence="1" id="KW-0805">Transcription regulation</keyword>
<dbReference type="PRINTS" id="PR00455">
    <property type="entry name" value="HTHTETR"/>
</dbReference>
<feature type="DNA-binding region" description="H-T-H motif" evidence="4">
    <location>
        <begin position="48"/>
        <end position="67"/>
    </location>
</feature>
<accession>A0AA97I6J6</accession>
<dbReference type="PANTHER" id="PTHR30055:SF234">
    <property type="entry name" value="HTH-TYPE TRANSCRIPTIONAL REGULATOR BETI"/>
    <property type="match status" value="1"/>
</dbReference>
<dbReference type="Pfam" id="PF00440">
    <property type="entry name" value="TetR_N"/>
    <property type="match status" value="1"/>
</dbReference>
<dbReference type="EMBL" id="CP118157">
    <property type="protein sequence ID" value="WOF23924.1"/>
    <property type="molecule type" value="Genomic_DNA"/>
</dbReference>
<dbReference type="InterPro" id="IPR036271">
    <property type="entry name" value="Tet_transcr_reg_TetR-rel_C_sf"/>
</dbReference>
<evidence type="ECO:0000256" key="2">
    <source>
        <dbReference type="ARBA" id="ARBA00023125"/>
    </source>
</evidence>
<proteinExistence type="predicted"/>
<dbReference type="InterPro" id="IPR050109">
    <property type="entry name" value="HTH-type_TetR-like_transc_reg"/>
</dbReference>
<dbReference type="Gene3D" id="1.10.357.10">
    <property type="entry name" value="Tetracycline Repressor, domain 2"/>
    <property type="match status" value="1"/>
</dbReference>
<evidence type="ECO:0000256" key="3">
    <source>
        <dbReference type="ARBA" id="ARBA00023163"/>
    </source>
</evidence>